<feature type="signal peptide" evidence="1">
    <location>
        <begin position="1"/>
        <end position="19"/>
    </location>
</feature>
<comment type="caution">
    <text evidence="2">The sequence shown here is derived from an EMBL/GenBank/DDBJ whole genome shotgun (WGS) entry which is preliminary data.</text>
</comment>
<name>A0A9P3CJU4_9PEZI</name>
<feature type="chain" id="PRO_5040312194" evidence="1">
    <location>
        <begin position="20"/>
        <end position="187"/>
    </location>
</feature>
<dbReference type="AlphaFoldDB" id="A0A9P3CJU4"/>
<keyword evidence="1" id="KW-0732">Signal</keyword>
<reference evidence="2 3" key="1">
    <citation type="submission" date="2021-01" db="EMBL/GenBank/DDBJ databases">
        <title>Cercospora kikuchii MAFF 305040 whole genome shotgun sequence.</title>
        <authorList>
            <person name="Kashiwa T."/>
            <person name="Suzuki T."/>
        </authorList>
    </citation>
    <scope>NUCLEOTIDE SEQUENCE [LARGE SCALE GENOMIC DNA]</scope>
    <source>
        <strain evidence="2 3">MAFF 305040</strain>
    </source>
</reference>
<dbReference type="EMBL" id="BOLY01000003">
    <property type="protein sequence ID" value="GIZ41095.1"/>
    <property type="molecule type" value="Genomic_DNA"/>
</dbReference>
<proteinExistence type="predicted"/>
<keyword evidence="3" id="KW-1185">Reference proteome</keyword>
<sequence length="187" mass="19946">MTPIFSIFALAASFTLVAGLPSGEPQGLPSIFERQGAGRRSTELVGNGNPHQNFKNVQITGTLRCDSAETCTKVHAEGESVNVGFEAGVTPVSWINGGFSVSKSFSTEQASECQASKGQAVCVWQRIAYTAYTVRNVRCSTNGCFKDGEPYMIKSPNKGQTEDYCVVNACRGIGQGYWEKTSIAGGP</sequence>
<dbReference type="OrthoDB" id="3641682at2759"/>
<gene>
    <name evidence="2" type="ORF">CKM354_000441100</name>
</gene>
<protein>
    <submittedName>
        <fullName evidence="2">Uncharacterized protein</fullName>
    </submittedName>
</protein>
<accession>A0A9P3CJU4</accession>
<dbReference type="Proteomes" id="UP000825890">
    <property type="component" value="Unassembled WGS sequence"/>
</dbReference>
<evidence type="ECO:0000256" key="1">
    <source>
        <dbReference type="SAM" id="SignalP"/>
    </source>
</evidence>
<dbReference type="RefSeq" id="XP_044655582.1">
    <property type="nucleotide sequence ID" value="XM_044799647.1"/>
</dbReference>
<evidence type="ECO:0000313" key="3">
    <source>
        <dbReference type="Proteomes" id="UP000825890"/>
    </source>
</evidence>
<dbReference type="GeneID" id="68289986"/>
<evidence type="ECO:0000313" key="2">
    <source>
        <dbReference type="EMBL" id="GIZ41095.1"/>
    </source>
</evidence>
<organism evidence="2 3">
    <name type="scientific">Cercospora kikuchii</name>
    <dbReference type="NCBI Taxonomy" id="84275"/>
    <lineage>
        <taxon>Eukaryota</taxon>
        <taxon>Fungi</taxon>
        <taxon>Dikarya</taxon>
        <taxon>Ascomycota</taxon>
        <taxon>Pezizomycotina</taxon>
        <taxon>Dothideomycetes</taxon>
        <taxon>Dothideomycetidae</taxon>
        <taxon>Mycosphaerellales</taxon>
        <taxon>Mycosphaerellaceae</taxon>
        <taxon>Cercospora</taxon>
    </lineage>
</organism>